<dbReference type="InterPro" id="IPR001138">
    <property type="entry name" value="Zn2Cys6_DnaBD"/>
</dbReference>
<dbReference type="OrthoDB" id="5392779at2759"/>
<keyword evidence="3" id="KW-0539">Nucleus</keyword>
<dbReference type="Proteomes" id="UP000664169">
    <property type="component" value="Unassembled WGS sequence"/>
</dbReference>
<dbReference type="PROSITE" id="PS50048">
    <property type="entry name" value="ZN2_CY6_FUNGAL_2"/>
    <property type="match status" value="1"/>
</dbReference>
<accession>A0A8H3IN11</accession>
<name>A0A8H3IN11_9LECA</name>
<keyword evidence="2" id="KW-0804">Transcription</keyword>
<dbReference type="CDD" id="cd00067">
    <property type="entry name" value="GAL4"/>
    <property type="match status" value="1"/>
</dbReference>
<dbReference type="PROSITE" id="PS00463">
    <property type="entry name" value="ZN2_CY6_FUNGAL_1"/>
    <property type="match status" value="1"/>
</dbReference>
<feature type="region of interest" description="Disordered" evidence="4">
    <location>
        <begin position="116"/>
        <end position="135"/>
    </location>
</feature>
<dbReference type="EMBL" id="CAJPDQ010000022">
    <property type="protein sequence ID" value="CAF9925058.1"/>
    <property type="molecule type" value="Genomic_DNA"/>
</dbReference>
<evidence type="ECO:0000313" key="7">
    <source>
        <dbReference type="Proteomes" id="UP000664169"/>
    </source>
</evidence>
<evidence type="ECO:0000256" key="2">
    <source>
        <dbReference type="ARBA" id="ARBA00023163"/>
    </source>
</evidence>
<dbReference type="Gene3D" id="4.10.240.10">
    <property type="entry name" value="Zn(2)-C6 fungal-type DNA-binding domain"/>
    <property type="match status" value="1"/>
</dbReference>
<organism evidence="6 7">
    <name type="scientific">Gomphillus americanus</name>
    <dbReference type="NCBI Taxonomy" id="1940652"/>
    <lineage>
        <taxon>Eukaryota</taxon>
        <taxon>Fungi</taxon>
        <taxon>Dikarya</taxon>
        <taxon>Ascomycota</taxon>
        <taxon>Pezizomycotina</taxon>
        <taxon>Lecanoromycetes</taxon>
        <taxon>OSLEUM clade</taxon>
        <taxon>Ostropomycetidae</taxon>
        <taxon>Ostropales</taxon>
        <taxon>Graphidaceae</taxon>
        <taxon>Gomphilloideae</taxon>
        <taxon>Gomphillus</taxon>
    </lineage>
</organism>
<dbReference type="AlphaFoldDB" id="A0A8H3IN11"/>
<comment type="caution">
    <text evidence="6">The sequence shown here is derived from an EMBL/GenBank/DDBJ whole genome shotgun (WGS) entry which is preliminary data.</text>
</comment>
<dbReference type="GO" id="GO:0000981">
    <property type="term" value="F:DNA-binding transcription factor activity, RNA polymerase II-specific"/>
    <property type="evidence" value="ECO:0007669"/>
    <property type="project" value="InterPro"/>
</dbReference>
<keyword evidence="1" id="KW-0805">Transcription regulation</keyword>
<dbReference type="GO" id="GO:0008270">
    <property type="term" value="F:zinc ion binding"/>
    <property type="evidence" value="ECO:0007669"/>
    <property type="project" value="InterPro"/>
</dbReference>
<protein>
    <recommendedName>
        <fullName evidence="5">Zn(2)-C6 fungal-type domain-containing protein</fullName>
    </recommendedName>
</protein>
<proteinExistence type="predicted"/>
<evidence type="ECO:0000256" key="1">
    <source>
        <dbReference type="ARBA" id="ARBA00023015"/>
    </source>
</evidence>
<dbReference type="PANTHER" id="PTHR47840">
    <property type="entry name" value="ZN(II)2CYS6 TRANSCRIPTION FACTOR (EUROFUNG)-RELATED"/>
    <property type="match status" value="1"/>
</dbReference>
<dbReference type="PANTHER" id="PTHR47840:SF1">
    <property type="entry name" value="ZN(II)2CYS6 TRANSCRIPTION FACTOR (EUROFUNG)"/>
    <property type="match status" value="1"/>
</dbReference>
<evidence type="ECO:0000259" key="5">
    <source>
        <dbReference type="PROSITE" id="PS50048"/>
    </source>
</evidence>
<keyword evidence="7" id="KW-1185">Reference proteome</keyword>
<evidence type="ECO:0000256" key="4">
    <source>
        <dbReference type="SAM" id="MobiDB-lite"/>
    </source>
</evidence>
<sequence length="729" mass="82253">MEPSRQSGYNQGFMRRGTHSCVECRRRKIRCLYSANDQTSCIACKKKDRQCQEQTRDHFPSAGTSRKTRSLKDRVAKLEALLKTTALELENDGSADLITPERSDRALSHDVSADFRSQSMLESEEDEDDEYENDPDPLVSLFNSKLLQSKESKQNLEVFDTYQQSIDQRAIAKRHNVLLRLWVPLVDSSLLRDILAETSDWFQGRRPLGPWPIEFTVAAGYTTLQDFILFAYNSEIPAVVGLAILCIAESIRKLQVQTPAHAELIEQLPRPPQELFQILFELVDSLVNADSDFSNTREGIDCLLMSGKLFAGLGQPKRTWITFHKAIIYGQFHGLHRALPRAGETKERRQARQNAWDDLCQTDLFISMTLGLPYITAGRNIPLIYYGKAGDGLRFRKQLMSAAAMVIDRNQSGLMNDLEPTEDIMKTLNDAALPMSAEFWAAPDRLMQLLQSPANVTMESRRQVVEENRWQMLYWLIKMFTHLPLGIRSVDQAAYRPHRLNCEEGCRGSLKVYNIMRNDKKADLPNLIDYQAFISCSVLILGLLGYGEPFQKGPDESYQDNADRELVAITLQTLHSTSESTANAIAGQALEGLVDLFNLVHPEAANQGSMQKDVRTKITIPFVGTITVSKRGFTQSEESSALNNSPQIPAPVVTFAYPDAYSPLDLGSQYHTPPQADFGHLSHVSIPTAVDMMNDGYTSINFDFDQLMAMDPEDWMWVPNDYAPALYHS</sequence>
<gene>
    <name evidence="6" type="ORF">GOMPHAMPRED_003804</name>
</gene>
<dbReference type="InterPro" id="IPR036864">
    <property type="entry name" value="Zn2-C6_fun-type_DNA-bd_sf"/>
</dbReference>
<dbReference type="CDD" id="cd12148">
    <property type="entry name" value="fungal_TF_MHR"/>
    <property type="match status" value="1"/>
</dbReference>
<evidence type="ECO:0000313" key="6">
    <source>
        <dbReference type="EMBL" id="CAF9925058.1"/>
    </source>
</evidence>
<evidence type="ECO:0000256" key="3">
    <source>
        <dbReference type="ARBA" id="ARBA00023242"/>
    </source>
</evidence>
<feature type="compositionally biased region" description="Acidic residues" evidence="4">
    <location>
        <begin position="122"/>
        <end position="135"/>
    </location>
</feature>
<dbReference type="SUPFAM" id="SSF57701">
    <property type="entry name" value="Zn2/Cys6 DNA-binding domain"/>
    <property type="match status" value="1"/>
</dbReference>
<feature type="domain" description="Zn(2)-C6 fungal-type" evidence="5">
    <location>
        <begin position="20"/>
        <end position="51"/>
    </location>
</feature>
<reference evidence="6" key="1">
    <citation type="submission" date="2021-03" db="EMBL/GenBank/DDBJ databases">
        <authorList>
            <person name="Tagirdzhanova G."/>
        </authorList>
    </citation>
    <scope>NUCLEOTIDE SEQUENCE</scope>
</reference>